<dbReference type="GO" id="GO:0005886">
    <property type="term" value="C:plasma membrane"/>
    <property type="evidence" value="ECO:0007669"/>
    <property type="project" value="TreeGrafter"/>
</dbReference>
<dbReference type="EMBL" id="JAMWBK010000006">
    <property type="protein sequence ID" value="KAJ8904017.1"/>
    <property type="molecule type" value="Genomic_DNA"/>
</dbReference>
<dbReference type="InterPro" id="IPR051276">
    <property type="entry name" value="Saccharopine_DH-like_oxidrdct"/>
</dbReference>
<proteinExistence type="inferred from homology"/>
<feature type="domain" description="Saccharopine dehydrogenase NADP binding" evidence="3">
    <location>
        <begin position="49"/>
        <end position="178"/>
    </location>
</feature>
<dbReference type="InterPro" id="IPR005097">
    <property type="entry name" value="Sacchrp_dh_NADP-bd"/>
</dbReference>
<keyword evidence="2" id="KW-0812">Transmembrane</keyword>
<sequence length="461" mass="49716">MEAKLDMNKAITINGAGFVSAGGLFAFRRSLSTRSVAKMSEGGKPYDLLVYGATGATGKRTAQYLLKNAPPELKWGIAGRSLEKLEHVREELRGSVEGGEALDIGIVVGSGDTSDEVAKAARVVATTAGPYSEFGKPLVKACVENKADYLDLTGEPNFMRRMIETYGKQAEENNVTVLHGCGFDSIPSDLGVLFLVEEAKKEFQCGLSGVTTVVEEARGGLGSGTIASIVRAGGDPDSLDPYGLQKDYPEPEKVTESFPDLFGVQHVPEIDMYGIPFFLSPVNCRVVRRSASIFASERPTQSIKINGSDAYCSSRFQYKEFLGLKSKTSAYVGSAIVGGLFVGIGLALKSSTLRDMLYKGIMNNSWKPKEEMVEGGRSKFTLVGKTDEAQPRTLIAEINMLDPGYGETSRLLAEASMMVALEKKELPAHALGGGFYTPATGLGTRLLERLNEKADWIKRVK</sequence>
<dbReference type="PANTHER" id="PTHR12286">
    <property type="entry name" value="SACCHAROPINE DEHYDROGENASE-LIKE OXIDOREDUCTASE"/>
    <property type="match status" value="1"/>
</dbReference>
<gene>
    <name evidence="4" type="ORF">NDN08_000547</name>
</gene>
<keyword evidence="2" id="KW-0472">Membrane</keyword>
<dbReference type="Gene3D" id="3.40.50.720">
    <property type="entry name" value="NAD(P)-binding Rossmann-like Domain"/>
    <property type="match status" value="1"/>
</dbReference>
<dbReference type="SUPFAM" id="SSF51735">
    <property type="entry name" value="NAD(P)-binding Rossmann-fold domains"/>
    <property type="match status" value="1"/>
</dbReference>
<organism evidence="4 5">
    <name type="scientific">Rhodosorus marinus</name>
    <dbReference type="NCBI Taxonomy" id="101924"/>
    <lineage>
        <taxon>Eukaryota</taxon>
        <taxon>Rhodophyta</taxon>
        <taxon>Stylonematophyceae</taxon>
        <taxon>Stylonematales</taxon>
        <taxon>Stylonemataceae</taxon>
        <taxon>Rhodosorus</taxon>
    </lineage>
</organism>
<comment type="caution">
    <text evidence="4">The sequence shown here is derived from an EMBL/GenBank/DDBJ whole genome shotgun (WGS) entry which is preliminary data.</text>
</comment>
<accession>A0AAV8USD2</accession>
<dbReference type="Proteomes" id="UP001157974">
    <property type="component" value="Unassembled WGS sequence"/>
</dbReference>
<keyword evidence="2" id="KW-1133">Transmembrane helix</keyword>
<evidence type="ECO:0000313" key="4">
    <source>
        <dbReference type="EMBL" id="KAJ8904017.1"/>
    </source>
</evidence>
<dbReference type="AlphaFoldDB" id="A0AAV8USD2"/>
<comment type="similarity">
    <text evidence="1">Belongs to the saccharopine dehydrogenase family.</text>
</comment>
<evidence type="ECO:0000256" key="2">
    <source>
        <dbReference type="SAM" id="Phobius"/>
    </source>
</evidence>
<dbReference type="GO" id="GO:0009247">
    <property type="term" value="P:glycolipid biosynthetic process"/>
    <property type="evidence" value="ECO:0007669"/>
    <property type="project" value="TreeGrafter"/>
</dbReference>
<dbReference type="InterPro" id="IPR036291">
    <property type="entry name" value="NAD(P)-bd_dom_sf"/>
</dbReference>
<evidence type="ECO:0000256" key="1">
    <source>
        <dbReference type="ARBA" id="ARBA00038048"/>
    </source>
</evidence>
<feature type="transmembrane region" description="Helical" evidence="2">
    <location>
        <begin position="330"/>
        <end position="348"/>
    </location>
</feature>
<protein>
    <recommendedName>
        <fullName evidence="3">Saccharopine dehydrogenase NADP binding domain-containing protein</fullName>
    </recommendedName>
</protein>
<dbReference type="Pfam" id="PF03435">
    <property type="entry name" value="Sacchrp_dh_NADP"/>
    <property type="match status" value="1"/>
</dbReference>
<reference evidence="4 5" key="1">
    <citation type="journal article" date="2023" name="Nat. Commun.">
        <title>Origin of minicircular mitochondrial genomes in red algae.</title>
        <authorList>
            <person name="Lee Y."/>
            <person name="Cho C.H."/>
            <person name="Lee Y.M."/>
            <person name="Park S.I."/>
            <person name="Yang J.H."/>
            <person name="West J.A."/>
            <person name="Bhattacharya D."/>
            <person name="Yoon H.S."/>
        </authorList>
    </citation>
    <scope>NUCLEOTIDE SEQUENCE [LARGE SCALE GENOMIC DNA]</scope>
    <source>
        <strain evidence="4 5">CCMP1338</strain>
        <tissue evidence="4">Whole cell</tissue>
    </source>
</reference>
<evidence type="ECO:0000259" key="3">
    <source>
        <dbReference type="Pfam" id="PF03435"/>
    </source>
</evidence>
<name>A0AAV8USD2_9RHOD</name>
<dbReference type="PANTHER" id="PTHR12286:SF5">
    <property type="entry name" value="SACCHAROPINE DEHYDROGENASE-LIKE OXIDOREDUCTASE"/>
    <property type="match status" value="1"/>
</dbReference>
<evidence type="ECO:0000313" key="5">
    <source>
        <dbReference type="Proteomes" id="UP001157974"/>
    </source>
</evidence>
<keyword evidence="5" id="KW-1185">Reference proteome</keyword>